<evidence type="ECO:0000313" key="2">
    <source>
        <dbReference type="EMBL" id="OGE46701.1"/>
    </source>
</evidence>
<feature type="non-terminal residue" evidence="2">
    <location>
        <position position="39"/>
    </location>
</feature>
<sequence length="39" mass="4166">MAAVGGSKVYRRPSSKSSNLRALSDASAHFLVVLDLITF</sequence>
<dbReference type="RefSeq" id="XP_022482169.1">
    <property type="nucleotide sequence ID" value="XM_022637975.1"/>
</dbReference>
<keyword evidence="3" id="KW-1185">Reference proteome</keyword>
<organism evidence="2 3">
    <name type="scientific">Penicillium arizonense</name>
    <dbReference type="NCBI Taxonomy" id="1835702"/>
    <lineage>
        <taxon>Eukaryota</taxon>
        <taxon>Fungi</taxon>
        <taxon>Dikarya</taxon>
        <taxon>Ascomycota</taxon>
        <taxon>Pezizomycotina</taxon>
        <taxon>Eurotiomycetes</taxon>
        <taxon>Eurotiomycetidae</taxon>
        <taxon>Eurotiales</taxon>
        <taxon>Aspergillaceae</taxon>
        <taxon>Penicillium</taxon>
    </lineage>
</organism>
<feature type="region of interest" description="Disordered" evidence="1">
    <location>
        <begin position="1"/>
        <end position="21"/>
    </location>
</feature>
<dbReference type="GeneID" id="34582709"/>
<proteinExistence type="predicted"/>
<reference evidence="2 3" key="1">
    <citation type="journal article" date="2016" name="Sci. Rep.">
        <title>Penicillium arizonense, a new, genome sequenced fungal species, reveals a high chemical diversity in secreted metabolites.</title>
        <authorList>
            <person name="Grijseels S."/>
            <person name="Nielsen J.C."/>
            <person name="Randelovic M."/>
            <person name="Nielsen J."/>
            <person name="Nielsen K.F."/>
            <person name="Workman M."/>
            <person name="Frisvad J.C."/>
        </authorList>
    </citation>
    <scope>NUCLEOTIDE SEQUENCE [LARGE SCALE GENOMIC DNA]</scope>
    <source>
        <strain evidence="2 3">CBS 141311</strain>
    </source>
</reference>
<evidence type="ECO:0000313" key="3">
    <source>
        <dbReference type="Proteomes" id="UP000177622"/>
    </source>
</evidence>
<protein>
    <submittedName>
        <fullName evidence="2">Uncharacterized protein</fullName>
    </submittedName>
</protein>
<name>A0A1F5L197_PENAI</name>
<evidence type="ECO:0000256" key="1">
    <source>
        <dbReference type="SAM" id="MobiDB-lite"/>
    </source>
</evidence>
<accession>A0A1F5L197</accession>
<dbReference type="EMBL" id="LXJU01000133">
    <property type="protein sequence ID" value="OGE46701.1"/>
    <property type="molecule type" value="Genomic_DNA"/>
</dbReference>
<gene>
    <name evidence="2" type="ORF">PENARI_c133G00383</name>
</gene>
<dbReference type="Proteomes" id="UP000177622">
    <property type="component" value="Unassembled WGS sequence"/>
</dbReference>
<dbReference type="AlphaFoldDB" id="A0A1F5L197"/>
<comment type="caution">
    <text evidence="2">The sequence shown here is derived from an EMBL/GenBank/DDBJ whole genome shotgun (WGS) entry which is preliminary data.</text>
</comment>